<organism evidence="1 2">
    <name type="scientific">Arthrobacter terricola</name>
    <dbReference type="NCBI Taxonomy" id="2547396"/>
    <lineage>
        <taxon>Bacteria</taxon>
        <taxon>Bacillati</taxon>
        <taxon>Actinomycetota</taxon>
        <taxon>Actinomycetes</taxon>
        <taxon>Micrococcales</taxon>
        <taxon>Micrococcaceae</taxon>
        <taxon>Arthrobacter</taxon>
    </lineage>
</organism>
<dbReference type="Proteomes" id="UP000295511">
    <property type="component" value="Unassembled WGS sequence"/>
</dbReference>
<dbReference type="OrthoDB" id="4946740at2"/>
<accession>A0A4R5K8A6</accession>
<comment type="caution">
    <text evidence="1">The sequence shown here is derived from an EMBL/GenBank/DDBJ whole genome shotgun (WGS) entry which is preliminary data.</text>
</comment>
<sequence>MSIEISDFTTLLGDTAVAEMAWTAETVTGAVRRVEEEHPGYSYSYSTEIRCDAWECSRYIELNLVRGVSTTITADEAYAAHRLERLDALLAELIHMPEDLGN</sequence>
<gene>
    <name evidence="1" type="ORF">E1809_25585</name>
</gene>
<evidence type="ECO:0000313" key="2">
    <source>
        <dbReference type="Proteomes" id="UP000295511"/>
    </source>
</evidence>
<reference evidence="1 2" key="1">
    <citation type="submission" date="2019-03" db="EMBL/GenBank/DDBJ databases">
        <title>Whole genome sequence of Arthrobacter sp JH1-1.</title>
        <authorList>
            <person name="Trinh H.N."/>
        </authorList>
    </citation>
    <scope>NUCLEOTIDE SEQUENCE [LARGE SCALE GENOMIC DNA]</scope>
    <source>
        <strain evidence="1 2">JH1-1</strain>
    </source>
</reference>
<proteinExistence type="predicted"/>
<dbReference type="EMBL" id="SMRU01000060">
    <property type="protein sequence ID" value="TDF86748.1"/>
    <property type="molecule type" value="Genomic_DNA"/>
</dbReference>
<dbReference type="AlphaFoldDB" id="A0A4R5K8A6"/>
<evidence type="ECO:0000313" key="1">
    <source>
        <dbReference type="EMBL" id="TDF86748.1"/>
    </source>
</evidence>
<name>A0A4R5K8A6_9MICC</name>
<protein>
    <submittedName>
        <fullName evidence="1">Uncharacterized protein</fullName>
    </submittedName>
</protein>
<dbReference type="RefSeq" id="WP_133207054.1">
    <property type="nucleotide sequence ID" value="NZ_SMRU01000060.1"/>
</dbReference>
<keyword evidence="2" id="KW-1185">Reference proteome</keyword>